<proteinExistence type="predicted"/>
<dbReference type="Proteomes" id="UP000670527">
    <property type="component" value="Unassembled WGS sequence"/>
</dbReference>
<reference evidence="2 3" key="1">
    <citation type="submission" date="2021-03" db="EMBL/GenBank/DDBJ databases">
        <authorList>
            <person name="Kim M.K."/>
        </authorList>
    </citation>
    <scope>NUCLEOTIDE SEQUENCE [LARGE SCALE GENOMIC DNA]</scope>
    <source>
        <strain evidence="2 3">BT507</strain>
    </source>
</reference>
<gene>
    <name evidence="2" type="ORF">J4D97_20105</name>
</gene>
<feature type="region of interest" description="Disordered" evidence="1">
    <location>
        <begin position="81"/>
        <end position="101"/>
    </location>
</feature>
<dbReference type="EMBL" id="JAGETX010000021">
    <property type="protein sequence ID" value="MBO3272964.1"/>
    <property type="molecule type" value="Genomic_DNA"/>
</dbReference>
<keyword evidence="3" id="KW-1185">Reference proteome</keyword>
<accession>A0ABS3TH17</accession>
<protein>
    <recommendedName>
        <fullName evidence="4">XRE family transcriptional regulator</fullName>
    </recommendedName>
</protein>
<dbReference type="RefSeq" id="WP_208309129.1">
    <property type="nucleotide sequence ID" value="NZ_JAGETX010000021.1"/>
</dbReference>
<sequence length="101" mass="11562">MNSTDTPQTFSQLLREGDKFTERDFKKLLNVGYESLKRREMDPALFTMGELLLLSKLIGKPIKDVVKLVLEEISRNTEAAAKREEAVEQVVGRQRQPKGKQ</sequence>
<evidence type="ECO:0000313" key="3">
    <source>
        <dbReference type="Proteomes" id="UP000670527"/>
    </source>
</evidence>
<evidence type="ECO:0000313" key="2">
    <source>
        <dbReference type="EMBL" id="MBO3272964.1"/>
    </source>
</evidence>
<comment type="caution">
    <text evidence="2">The sequence shown here is derived from an EMBL/GenBank/DDBJ whole genome shotgun (WGS) entry which is preliminary data.</text>
</comment>
<name>A0ABS3TH17_9BACT</name>
<evidence type="ECO:0008006" key="4">
    <source>
        <dbReference type="Google" id="ProtNLM"/>
    </source>
</evidence>
<organism evidence="2 3">
    <name type="scientific">Hymenobacter defluvii</name>
    <dbReference type="NCBI Taxonomy" id="2054411"/>
    <lineage>
        <taxon>Bacteria</taxon>
        <taxon>Pseudomonadati</taxon>
        <taxon>Bacteroidota</taxon>
        <taxon>Cytophagia</taxon>
        <taxon>Cytophagales</taxon>
        <taxon>Hymenobacteraceae</taxon>
        <taxon>Hymenobacter</taxon>
    </lineage>
</organism>
<evidence type="ECO:0000256" key="1">
    <source>
        <dbReference type="SAM" id="MobiDB-lite"/>
    </source>
</evidence>